<dbReference type="Gene3D" id="3.40.50.1820">
    <property type="entry name" value="alpha/beta hydrolase"/>
    <property type="match status" value="1"/>
</dbReference>
<dbReference type="InterPro" id="IPR045889">
    <property type="entry name" value="MES/HNL"/>
</dbReference>
<feature type="signal peptide" evidence="1">
    <location>
        <begin position="1"/>
        <end position="22"/>
    </location>
</feature>
<evidence type="ECO:0000313" key="3">
    <source>
        <dbReference type="EMBL" id="GLQ20030.1"/>
    </source>
</evidence>
<organism evidence="3 4">
    <name type="scientific">Algimonas porphyrae</name>
    <dbReference type="NCBI Taxonomy" id="1128113"/>
    <lineage>
        <taxon>Bacteria</taxon>
        <taxon>Pseudomonadati</taxon>
        <taxon>Pseudomonadota</taxon>
        <taxon>Alphaproteobacteria</taxon>
        <taxon>Maricaulales</taxon>
        <taxon>Robiginitomaculaceae</taxon>
        <taxon>Algimonas</taxon>
    </lineage>
</organism>
<dbReference type="Pfam" id="PF12697">
    <property type="entry name" value="Abhydrolase_6"/>
    <property type="match status" value="1"/>
</dbReference>
<accession>A0ABQ5V067</accession>
<dbReference type="InterPro" id="IPR029058">
    <property type="entry name" value="AB_hydrolase_fold"/>
</dbReference>
<dbReference type="EMBL" id="BSNJ01000002">
    <property type="protein sequence ID" value="GLQ20030.1"/>
    <property type="molecule type" value="Genomic_DNA"/>
</dbReference>
<dbReference type="PROSITE" id="PS51257">
    <property type="entry name" value="PROKAR_LIPOPROTEIN"/>
    <property type="match status" value="1"/>
</dbReference>
<dbReference type="InterPro" id="IPR000073">
    <property type="entry name" value="AB_hydrolase_1"/>
</dbReference>
<evidence type="ECO:0000259" key="2">
    <source>
        <dbReference type="Pfam" id="PF12697"/>
    </source>
</evidence>
<dbReference type="SUPFAM" id="SSF53474">
    <property type="entry name" value="alpha/beta-Hydrolases"/>
    <property type="match status" value="1"/>
</dbReference>
<dbReference type="PANTHER" id="PTHR10992">
    <property type="entry name" value="METHYLESTERASE FAMILY MEMBER"/>
    <property type="match status" value="1"/>
</dbReference>
<reference evidence="3" key="2">
    <citation type="submission" date="2023-01" db="EMBL/GenBank/DDBJ databases">
        <title>Draft genome sequence of Algimonas porphyrae strain NBRC 108216.</title>
        <authorList>
            <person name="Sun Q."/>
            <person name="Mori K."/>
        </authorList>
    </citation>
    <scope>NUCLEOTIDE SEQUENCE</scope>
    <source>
        <strain evidence="3">NBRC 108216</strain>
    </source>
</reference>
<dbReference type="PANTHER" id="PTHR10992:SF938">
    <property type="entry name" value="OS05G0370700 PROTEIN"/>
    <property type="match status" value="1"/>
</dbReference>
<protein>
    <submittedName>
        <fullName evidence="3">Esterase</fullName>
    </submittedName>
</protein>
<feature type="domain" description="AB hydrolase-1" evidence="2">
    <location>
        <begin position="34"/>
        <end position="264"/>
    </location>
</feature>
<dbReference type="RefSeq" id="WP_284370218.1">
    <property type="nucleotide sequence ID" value="NZ_BSNJ01000002.1"/>
</dbReference>
<name>A0ABQ5V067_9PROT</name>
<proteinExistence type="predicted"/>
<evidence type="ECO:0000313" key="4">
    <source>
        <dbReference type="Proteomes" id="UP001161390"/>
    </source>
</evidence>
<sequence>MMPTRRTVLAAAPAVTVGCSQAATSAKPARRQTFLLVHGTWHGGWVWKEVRQYLRARGHTVFTPTLTGCGERVHLSASDVGLETHITDLTNVIDFEELSDITIVAHSFSGVAMTGAVDRRRDRIRHVCFLDALVPRLGRMSGVEREADGSIKTSFLERQSGFIDGYKMDFFADYPMKMLMPEDHPKTDWVARHLSTHPARAWTDELTLSHGGWDGLSRSFIHCVGQDFAMTSERMIGPARGEGWQFLELDAARNAMVTHPGAVASYLERVAA</sequence>
<evidence type="ECO:0000256" key="1">
    <source>
        <dbReference type="SAM" id="SignalP"/>
    </source>
</evidence>
<reference evidence="3" key="1">
    <citation type="journal article" date="2014" name="Int. J. Syst. Evol. Microbiol.">
        <title>Complete genome of a new Firmicutes species belonging to the dominant human colonic microbiota ('Ruminococcus bicirculans') reveals two chromosomes and a selective capacity to utilize plant glucans.</title>
        <authorList>
            <consortium name="NISC Comparative Sequencing Program"/>
            <person name="Wegmann U."/>
            <person name="Louis P."/>
            <person name="Goesmann A."/>
            <person name="Henrissat B."/>
            <person name="Duncan S.H."/>
            <person name="Flint H.J."/>
        </authorList>
    </citation>
    <scope>NUCLEOTIDE SEQUENCE</scope>
    <source>
        <strain evidence="3">NBRC 108216</strain>
    </source>
</reference>
<dbReference type="Proteomes" id="UP001161390">
    <property type="component" value="Unassembled WGS sequence"/>
</dbReference>
<gene>
    <name evidence="3" type="ORF">GCM10007854_09850</name>
</gene>
<keyword evidence="4" id="KW-1185">Reference proteome</keyword>
<comment type="caution">
    <text evidence="3">The sequence shown here is derived from an EMBL/GenBank/DDBJ whole genome shotgun (WGS) entry which is preliminary data.</text>
</comment>
<feature type="chain" id="PRO_5046141916" evidence="1">
    <location>
        <begin position="23"/>
        <end position="272"/>
    </location>
</feature>
<keyword evidence="1" id="KW-0732">Signal</keyword>